<dbReference type="Proteomes" id="UP000319728">
    <property type="component" value="Unassembled WGS sequence"/>
</dbReference>
<comment type="caution">
    <text evidence="1">The sequence shown here is derived from an EMBL/GenBank/DDBJ whole genome shotgun (WGS) entry which is preliminary data.</text>
</comment>
<reference evidence="1 2" key="1">
    <citation type="submission" date="2019-07" db="EMBL/GenBank/DDBJ databases">
        <title>R&amp;d 2014.</title>
        <authorList>
            <person name="Klenk H.-P."/>
        </authorList>
    </citation>
    <scope>NUCLEOTIDE SEQUENCE [LARGE SCALE GENOMIC DNA]</scope>
    <source>
        <strain evidence="1 2">DSM 43912</strain>
    </source>
</reference>
<gene>
    <name evidence="1" type="ORF">JD81_05621</name>
</gene>
<dbReference type="AlphaFoldDB" id="A0A562WPF2"/>
<evidence type="ECO:0000313" key="2">
    <source>
        <dbReference type="Proteomes" id="UP000319728"/>
    </source>
</evidence>
<dbReference type="EMBL" id="VLLP01000001">
    <property type="protein sequence ID" value="TWJ32052.1"/>
    <property type="molecule type" value="Genomic_DNA"/>
</dbReference>
<keyword evidence="2" id="KW-1185">Reference proteome</keyword>
<proteinExistence type="predicted"/>
<protein>
    <submittedName>
        <fullName evidence="1">Uncharacterized protein</fullName>
    </submittedName>
</protein>
<sequence length="124" mass="13124">MALVCGVVAAAVLLWWPRTTVVRVVDQPSGIGYADGSAHFAVLTHVRAPIAAIRLSEGGSSAVDHHAVVLGRDRSGGYGHRVRFDATGMDPADLTVEWTAEGVWLSYGSGHRVFVPANQFTGGR</sequence>
<evidence type="ECO:0000313" key="1">
    <source>
        <dbReference type="EMBL" id="TWJ32052.1"/>
    </source>
</evidence>
<organism evidence="1 2">
    <name type="scientific">Micromonospora sagamiensis</name>
    <dbReference type="NCBI Taxonomy" id="47875"/>
    <lineage>
        <taxon>Bacteria</taxon>
        <taxon>Bacillati</taxon>
        <taxon>Actinomycetota</taxon>
        <taxon>Actinomycetes</taxon>
        <taxon>Micromonosporales</taxon>
        <taxon>Micromonosporaceae</taxon>
        <taxon>Micromonospora</taxon>
    </lineage>
</organism>
<name>A0A562WPF2_9ACTN</name>
<accession>A0A562WPF2</accession>